<dbReference type="SUPFAM" id="SSF55347">
    <property type="entry name" value="Glyceraldehyde-3-phosphate dehydrogenase-like, C-terminal domain"/>
    <property type="match status" value="1"/>
</dbReference>
<gene>
    <name evidence="3" type="ORF">H0921_02950</name>
</gene>
<dbReference type="SUPFAM" id="SSF51735">
    <property type="entry name" value="NAD(P)-binding Rossmann-fold domains"/>
    <property type="match status" value="1"/>
</dbReference>
<evidence type="ECO:0000313" key="4">
    <source>
        <dbReference type="Proteomes" id="UP000542342"/>
    </source>
</evidence>
<accession>A0A7V8VC40</accession>
<organism evidence="3 4">
    <name type="scientific">Thermogemmata fonticola</name>
    <dbReference type="NCBI Taxonomy" id="2755323"/>
    <lineage>
        <taxon>Bacteria</taxon>
        <taxon>Pseudomonadati</taxon>
        <taxon>Planctomycetota</taxon>
        <taxon>Planctomycetia</taxon>
        <taxon>Gemmatales</taxon>
        <taxon>Gemmataceae</taxon>
        <taxon>Thermogemmata</taxon>
    </lineage>
</organism>
<evidence type="ECO:0000313" key="3">
    <source>
        <dbReference type="EMBL" id="MBA2225115.1"/>
    </source>
</evidence>
<dbReference type="InterPro" id="IPR000683">
    <property type="entry name" value="Gfo/Idh/MocA-like_OxRdtase_N"/>
</dbReference>
<dbReference type="InterPro" id="IPR050463">
    <property type="entry name" value="Gfo/Idh/MocA_oxidrdct_glycsds"/>
</dbReference>
<keyword evidence="4" id="KW-1185">Reference proteome</keyword>
<dbReference type="AlphaFoldDB" id="A0A7V8VC40"/>
<dbReference type="Pfam" id="PF01408">
    <property type="entry name" value="GFO_IDH_MocA"/>
    <property type="match status" value="1"/>
</dbReference>
<dbReference type="Proteomes" id="UP000542342">
    <property type="component" value="Unassembled WGS sequence"/>
</dbReference>
<dbReference type="PANTHER" id="PTHR43818">
    <property type="entry name" value="BCDNA.GH03377"/>
    <property type="match status" value="1"/>
</dbReference>
<comment type="caution">
    <text evidence="3">The sequence shown here is derived from an EMBL/GenBank/DDBJ whole genome shotgun (WGS) entry which is preliminary data.</text>
</comment>
<dbReference type="PANTHER" id="PTHR43818:SF5">
    <property type="entry name" value="OXIDOREDUCTASE FAMILY PROTEIN"/>
    <property type="match status" value="1"/>
</dbReference>
<reference evidence="3 4" key="1">
    <citation type="submission" date="2020-07" db="EMBL/GenBank/DDBJ databases">
        <title>Thermogemmata thermophila gen. nov., sp. nov., a novel moderate thermophilic planctomycete from a Kamchatka hot spring.</title>
        <authorList>
            <person name="Elcheninov A.G."/>
            <person name="Podosokorskaya O.A."/>
            <person name="Kovaleva O.L."/>
            <person name="Novikov A."/>
            <person name="Bonch-Osmolovskaya E.A."/>
            <person name="Toshchakov S.V."/>
            <person name="Kublanov I.V."/>
        </authorList>
    </citation>
    <scope>NUCLEOTIDE SEQUENCE [LARGE SCALE GENOMIC DNA]</scope>
    <source>
        <strain evidence="3 4">2918</strain>
    </source>
</reference>
<dbReference type="InterPro" id="IPR043906">
    <property type="entry name" value="Gfo/Idh/MocA_OxRdtase_bact_C"/>
</dbReference>
<sequence>MSRRVFLGTGLAVAAQVTIAGTKSSGKVLGANERIRVAVAGLNGRGGAHVAEFARIPDVEIAYLVDPDRRTYRKHLSTLSSKNLPAPKTETDIRRVLDDKSVHVVAIATPNHWHSLMTIWACQAGKDVYVEKPCSHNIHEGRIAVEAAKKYGRIVQHGTQSRSSQSWLDLQALVQSGKYGKLLVSRGLCYKPRGSIGFKAPSPPPAEVDFNLWLGPAPEQPHHANLVHYNWHWFWDFGNGDIGNQGVHQMDIARWLIPGATWPDWVISFGGRLGYRDQGETPNTQIAIMGYGSVLLMFEVRGLKTPPYYGQGIGNVLHFEEGVVAGGKFYPKGRGEGEPLAKVTSPTRRKGGGIFQNFIECVRSRKAEELHAPIEEGHISSGLCHLANISYRLGKEEPFDAKRQIIAGNEFASEALQRVAEHLSQNGVKLEGTTWRIGRKLEFDGKLEQFRNDPEANALLTRKYRPPFVVPDKI</sequence>
<dbReference type="InterPro" id="IPR036291">
    <property type="entry name" value="NAD(P)-bd_dom_sf"/>
</dbReference>
<feature type="domain" description="Gfo/Idh/MocA-like oxidoreductase bacterial type C-terminal" evidence="2">
    <location>
        <begin position="201"/>
        <end position="257"/>
    </location>
</feature>
<dbReference type="GO" id="GO:0000166">
    <property type="term" value="F:nucleotide binding"/>
    <property type="evidence" value="ECO:0007669"/>
    <property type="project" value="InterPro"/>
</dbReference>
<evidence type="ECO:0000259" key="1">
    <source>
        <dbReference type="Pfam" id="PF01408"/>
    </source>
</evidence>
<dbReference type="Gene3D" id="3.40.50.720">
    <property type="entry name" value="NAD(P)-binding Rossmann-like Domain"/>
    <property type="match status" value="1"/>
</dbReference>
<proteinExistence type="predicted"/>
<evidence type="ECO:0000259" key="2">
    <source>
        <dbReference type="Pfam" id="PF19051"/>
    </source>
</evidence>
<dbReference type="Pfam" id="PF19051">
    <property type="entry name" value="GFO_IDH_MocA_C2"/>
    <property type="match status" value="1"/>
</dbReference>
<protein>
    <submittedName>
        <fullName evidence="3">Gfo/Idh/MocA family oxidoreductase</fullName>
    </submittedName>
</protein>
<dbReference type="Gene3D" id="3.30.360.10">
    <property type="entry name" value="Dihydrodipicolinate Reductase, domain 2"/>
    <property type="match status" value="1"/>
</dbReference>
<feature type="domain" description="Gfo/Idh/MocA-like oxidoreductase N-terminal" evidence="1">
    <location>
        <begin position="35"/>
        <end position="158"/>
    </location>
</feature>
<dbReference type="EMBL" id="JACEFB010000001">
    <property type="protein sequence ID" value="MBA2225115.1"/>
    <property type="molecule type" value="Genomic_DNA"/>
</dbReference>
<name>A0A7V8VC40_9BACT</name>